<evidence type="ECO:0000256" key="5">
    <source>
        <dbReference type="ARBA" id="ARBA00022777"/>
    </source>
</evidence>
<dbReference type="Proteomes" id="UP000192939">
    <property type="component" value="Unassembled WGS sequence"/>
</dbReference>
<evidence type="ECO:0000256" key="3">
    <source>
        <dbReference type="ARBA" id="ARBA00022553"/>
    </source>
</evidence>
<gene>
    <name evidence="9" type="ORF">SAMN02744124_02653</name>
</gene>
<dbReference type="Pfam" id="PF02518">
    <property type="entry name" value="HATPase_c"/>
    <property type="match status" value="1"/>
</dbReference>
<keyword evidence="6 7" id="KW-0472">Membrane</keyword>
<keyword evidence="7" id="KW-0812">Transmembrane</keyword>
<dbReference type="InterPro" id="IPR003594">
    <property type="entry name" value="HATPase_dom"/>
</dbReference>
<dbReference type="Pfam" id="PF06580">
    <property type="entry name" value="His_kinase"/>
    <property type="match status" value="1"/>
</dbReference>
<evidence type="ECO:0000256" key="4">
    <source>
        <dbReference type="ARBA" id="ARBA00022679"/>
    </source>
</evidence>
<dbReference type="SUPFAM" id="SSF55874">
    <property type="entry name" value="ATPase domain of HSP90 chaperone/DNA topoisomerase II/histidine kinase"/>
    <property type="match status" value="1"/>
</dbReference>
<dbReference type="PANTHER" id="PTHR34220">
    <property type="entry name" value="SENSOR HISTIDINE KINASE YPDA"/>
    <property type="match status" value="1"/>
</dbReference>
<dbReference type="InterPro" id="IPR050640">
    <property type="entry name" value="Bact_2-comp_sensor_kinase"/>
</dbReference>
<evidence type="ECO:0000259" key="8">
    <source>
        <dbReference type="PROSITE" id="PS50885"/>
    </source>
</evidence>
<dbReference type="Pfam" id="PF00672">
    <property type="entry name" value="HAMP"/>
    <property type="match status" value="1"/>
</dbReference>
<evidence type="ECO:0000256" key="7">
    <source>
        <dbReference type="SAM" id="Phobius"/>
    </source>
</evidence>
<feature type="transmembrane region" description="Helical" evidence="7">
    <location>
        <begin position="14"/>
        <end position="36"/>
    </location>
</feature>
<feature type="transmembrane region" description="Helical" evidence="7">
    <location>
        <begin position="305"/>
        <end position="327"/>
    </location>
</feature>
<keyword evidence="5 9" id="KW-0418">Kinase</keyword>
<keyword evidence="4" id="KW-0808">Transferase</keyword>
<keyword evidence="2" id="KW-1003">Cell membrane</keyword>
<proteinExistence type="predicted"/>
<name>A0ABY1LYV2_9BACL</name>
<evidence type="ECO:0000256" key="6">
    <source>
        <dbReference type="ARBA" id="ARBA00023136"/>
    </source>
</evidence>
<accession>A0ABY1LYV2</accession>
<keyword evidence="3" id="KW-0597">Phosphoprotein</keyword>
<feature type="domain" description="HAMP" evidence="8">
    <location>
        <begin position="330"/>
        <end position="382"/>
    </location>
</feature>
<dbReference type="SUPFAM" id="SSF158472">
    <property type="entry name" value="HAMP domain-like"/>
    <property type="match status" value="1"/>
</dbReference>
<dbReference type="InterPro" id="IPR036890">
    <property type="entry name" value="HATPase_C_sf"/>
</dbReference>
<evidence type="ECO:0000313" key="9">
    <source>
        <dbReference type="EMBL" id="SMF36656.1"/>
    </source>
</evidence>
<reference evidence="9 10" key="1">
    <citation type="submission" date="2017-04" db="EMBL/GenBank/DDBJ databases">
        <authorList>
            <person name="Varghese N."/>
            <person name="Submissions S."/>
        </authorList>
    </citation>
    <scope>NUCLEOTIDE SEQUENCE [LARGE SCALE GENOMIC DNA]</scope>
    <source>
        <strain evidence="9 10">J12</strain>
    </source>
</reference>
<dbReference type="InterPro" id="IPR003660">
    <property type="entry name" value="HAMP_dom"/>
</dbReference>
<evidence type="ECO:0000313" key="10">
    <source>
        <dbReference type="Proteomes" id="UP000192939"/>
    </source>
</evidence>
<dbReference type="CDD" id="cd06225">
    <property type="entry name" value="HAMP"/>
    <property type="match status" value="1"/>
</dbReference>
<dbReference type="Gene3D" id="3.30.565.10">
    <property type="entry name" value="Histidine kinase-like ATPase, C-terminal domain"/>
    <property type="match status" value="1"/>
</dbReference>
<protein>
    <submittedName>
        <fullName evidence="9">Two-component system, sensor histidine kinase YesM</fullName>
    </submittedName>
</protein>
<sequence length="657" mass="73011">MLHKWLTTSLQRKLSVVVAGSMIVPMLALGLFAFVISSNITEEKTKLTGSDMLKQMDANLRFMLEDIETLSIFLIGERDLQAYLAGPEDDEAKRTELVGRMTNLAASKPYIANIAIYPERFDARLSTATWYENELPEEAAKAIAGGRKTWSGVYEIRDYAGMEQVITLFRPIRSIYDFRRLGWLAISLDERELARNLESPEFGQGMGKVELVGGDGTILSSADRSRLGRPLDEYAPGLFALLPRRIPEGEDIGSEPLSASMNISGSVIFGEGDGKSTVLYRHEPLTGWMLVGSVPYDQYRAENRYILTLTAEVVGVSVLVCTLLIWFTVRRITRPLRVLTRHLSRIDPERPLPRFPATSDDEIGRLGHSYNMLGAHIEQLKREVIRGEARKKEADLRALQAQINPHFLYNTLSSIHWIALMSGERRIADMVEGLSDFLRISLNQGKDYCPVEQEVAHIRNYVRVQSIRFPDKFTVEYFVDETLNDKWMLKLLLQPLVENALIHGIQKREGIGTITIFIQPEGRRMHVTVMDDGLGMNAERLEEVRQSLLKPAADGEENGRPGISGTALAETAAMTVTDAPTPVPVALTGTAASTSATRVTASSAATTPAGWSAGYGLRNVNERLLLHYGQEAGLSIDSREGEGTQVSFSIPIMEESP</sequence>
<keyword evidence="7" id="KW-1133">Transmembrane helix</keyword>
<comment type="subcellular location">
    <subcellularLocation>
        <location evidence="1">Cell membrane</location>
        <topology evidence="1">Multi-pass membrane protein</topology>
    </subcellularLocation>
</comment>
<dbReference type="SMART" id="SM00387">
    <property type="entry name" value="HATPase_c"/>
    <property type="match status" value="1"/>
</dbReference>
<organism evidence="9 10">
    <name type="scientific">Paenibacillus barengoltzii J12</name>
    <dbReference type="NCBI Taxonomy" id="935846"/>
    <lineage>
        <taxon>Bacteria</taxon>
        <taxon>Bacillati</taxon>
        <taxon>Bacillota</taxon>
        <taxon>Bacilli</taxon>
        <taxon>Bacillales</taxon>
        <taxon>Paenibacillaceae</taxon>
        <taxon>Paenibacillus</taxon>
    </lineage>
</organism>
<dbReference type="SMART" id="SM00304">
    <property type="entry name" value="HAMP"/>
    <property type="match status" value="1"/>
</dbReference>
<comment type="caution">
    <text evidence="9">The sequence shown here is derived from an EMBL/GenBank/DDBJ whole genome shotgun (WGS) entry which is preliminary data.</text>
</comment>
<dbReference type="PROSITE" id="PS50885">
    <property type="entry name" value="HAMP"/>
    <property type="match status" value="1"/>
</dbReference>
<evidence type="ECO:0000256" key="1">
    <source>
        <dbReference type="ARBA" id="ARBA00004651"/>
    </source>
</evidence>
<dbReference type="InterPro" id="IPR010559">
    <property type="entry name" value="Sig_transdc_His_kin_internal"/>
</dbReference>
<dbReference type="PANTHER" id="PTHR34220:SF7">
    <property type="entry name" value="SENSOR HISTIDINE KINASE YPDA"/>
    <property type="match status" value="1"/>
</dbReference>
<dbReference type="GO" id="GO:0016301">
    <property type="term" value="F:kinase activity"/>
    <property type="evidence" value="ECO:0007669"/>
    <property type="project" value="UniProtKB-KW"/>
</dbReference>
<evidence type="ECO:0000256" key="2">
    <source>
        <dbReference type="ARBA" id="ARBA00022475"/>
    </source>
</evidence>
<dbReference type="RefSeq" id="WP_085279196.1">
    <property type="nucleotide sequence ID" value="NZ_FXAE01000027.1"/>
</dbReference>
<dbReference type="Gene3D" id="6.10.340.10">
    <property type="match status" value="1"/>
</dbReference>
<keyword evidence="10" id="KW-1185">Reference proteome</keyword>
<dbReference type="EMBL" id="FXAE01000027">
    <property type="protein sequence ID" value="SMF36656.1"/>
    <property type="molecule type" value="Genomic_DNA"/>
</dbReference>